<name>A0A6A5HU38_CAERE</name>
<feature type="domain" description="Methyltransferase FkbM" evidence="2">
    <location>
        <begin position="75"/>
        <end position="300"/>
    </location>
</feature>
<evidence type="ECO:0000313" key="3">
    <source>
        <dbReference type="EMBL" id="KAF1770144.1"/>
    </source>
</evidence>
<feature type="transmembrane region" description="Helical" evidence="1">
    <location>
        <begin position="7"/>
        <end position="25"/>
    </location>
</feature>
<sequence>MYRYSQYFLAILGFYALFLLVRFYFSDAYTDWIESDQDEIDLKSVTLRGDKLEIFNSWHQCFSENMMGITDSEEFWQSFVGISRKCDSQANVHLLGIVTLRNSDEMKHVLFPKIFNSGPHNLFTIGIGRDIRAEKQFRRKMLKLGNNVTYYGADPIPYINGDLYSQIGTYFPLAIGGKSGISNARVMEKYGYIETNMIHIDIIYFFKEILNITTIDNLWFDAEGEEFGNDFFDIFYENGRFDQNKIDVCQINIEIHITSDVPHRKQEFMKFLKRIIEEKRFGVYFGDEYGHIRMYMFNYRSQYLFFICFKVVRLYSKTTKEVEADDSDQQTLFLVANKSEIFEDWRTCAKYKLMGFEDPSEFWKQFVNLSRKCDEESQISKLGLIEVENMDEQKTVILPKNEDQNHNLITLGIGQDTSAEERYQKKMQKLGKIVDFFGADPMVELNSEIYSRIGKYFPFAVARHAGFSNASIQKNGEYLDQNVAHVDILYFFKQILDVEKIDNLWIDAEGAEYELFEIFEKNGVLDQNDIVVCQANMEIHISEAEGHLNPNFEKQKIFMDFVKKIITEKKYGIFRASEEFHMRIYLFNFESEYCRNKY</sequence>
<dbReference type="PANTHER" id="PTHR22989">
    <property type="entry name" value="UNCHARACTERIZED DUF13 C.ELEGANS"/>
    <property type="match status" value="1"/>
</dbReference>
<dbReference type="Proteomes" id="UP000483820">
    <property type="component" value="Chromosome I"/>
</dbReference>
<reference evidence="3 4" key="1">
    <citation type="submission" date="2019-12" db="EMBL/GenBank/DDBJ databases">
        <title>Chromosome-level assembly of the Caenorhabditis remanei genome.</title>
        <authorList>
            <person name="Teterina A.A."/>
            <person name="Willis J.H."/>
            <person name="Phillips P.C."/>
        </authorList>
    </citation>
    <scope>NUCLEOTIDE SEQUENCE [LARGE SCALE GENOMIC DNA]</scope>
    <source>
        <strain evidence="3 4">PX506</strain>
        <tissue evidence="3">Whole organism</tissue>
    </source>
</reference>
<feature type="domain" description="Methyltransferase FkbM" evidence="2">
    <location>
        <begin position="363"/>
        <end position="545"/>
    </location>
</feature>
<dbReference type="AlphaFoldDB" id="A0A6A5HU38"/>
<evidence type="ECO:0000256" key="1">
    <source>
        <dbReference type="SAM" id="Phobius"/>
    </source>
</evidence>
<keyword evidence="1" id="KW-0812">Transmembrane</keyword>
<proteinExistence type="predicted"/>
<protein>
    <recommendedName>
        <fullName evidence="2">Methyltransferase FkbM domain-containing protein</fullName>
    </recommendedName>
</protein>
<accession>A0A6A5HU38</accession>
<dbReference type="KEGG" id="crq:GCK72_001962"/>
<keyword evidence="1" id="KW-0472">Membrane</keyword>
<dbReference type="Pfam" id="PF05050">
    <property type="entry name" value="Methyltransf_21"/>
    <property type="match status" value="2"/>
</dbReference>
<dbReference type="CTD" id="9817844"/>
<evidence type="ECO:0000259" key="2">
    <source>
        <dbReference type="Pfam" id="PF05050"/>
    </source>
</evidence>
<comment type="caution">
    <text evidence="3">The sequence shown here is derived from an EMBL/GenBank/DDBJ whole genome shotgun (WGS) entry which is preliminary data.</text>
</comment>
<evidence type="ECO:0000313" key="4">
    <source>
        <dbReference type="Proteomes" id="UP000483820"/>
    </source>
</evidence>
<dbReference type="RefSeq" id="XP_053591852.1">
    <property type="nucleotide sequence ID" value="XM_053723207.1"/>
</dbReference>
<dbReference type="EMBL" id="WUAV01000001">
    <property type="protein sequence ID" value="KAF1770144.1"/>
    <property type="molecule type" value="Genomic_DNA"/>
</dbReference>
<organism evidence="3 4">
    <name type="scientific">Caenorhabditis remanei</name>
    <name type="common">Caenorhabditis vulgaris</name>
    <dbReference type="NCBI Taxonomy" id="31234"/>
    <lineage>
        <taxon>Eukaryota</taxon>
        <taxon>Metazoa</taxon>
        <taxon>Ecdysozoa</taxon>
        <taxon>Nematoda</taxon>
        <taxon>Chromadorea</taxon>
        <taxon>Rhabditida</taxon>
        <taxon>Rhabditina</taxon>
        <taxon>Rhabditomorpha</taxon>
        <taxon>Rhabditoidea</taxon>
        <taxon>Rhabditidae</taxon>
        <taxon>Peloderinae</taxon>
        <taxon>Caenorhabditis</taxon>
    </lineage>
</organism>
<keyword evidence="1" id="KW-1133">Transmembrane helix</keyword>
<gene>
    <name evidence="3" type="ORF">GCK72_001962</name>
</gene>
<dbReference type="InterPro" id="IPR006342">
    <property type="entry name" value="FkbM_mtfrase"/>
</dbReference>
<dbReference type="GeneID" id="9817844"/>
<dbReference type="PANTHER" id="PTHR22989:SF4">
    <property type="entry name" value="METHYLTRANSFERASE FKBM DOMAIN-CONTAINING PROTEIN"/>
    <property type="match status" value="1"/>
</dbReference>